<dbReference type="RefSeq" id="WP_380056394.1">
    <property type="nucleotide sequence ID" value="NZ_JBHLTC010000041.1"/>
</dbReference>
<evidence type="ECO:0000313" key="2">
    <source>
        <dbReference type="Proteomes" id="UP001589890"/>
    </source>
</evidence>
<organism evidence="1 2">
    <name type="scientific">Kribbella deserti</name>
    <dbReference type="NCBI Taxonomy" id="1926257"/>
    <lineage>
        <taxon>Bacteria</taxon>
        <taxon>Bacillati</taxon>
        <taxon>Actinomycetota</taxon>
        <taxon>Actinomycetes</taxon>
        <taxon>Propionibacteriales</taxon>
        <taxon>Kribbellaceae</taxon>
        <taxon>Kribbella</taxon>
    </lineage>
</organism>
<protein>
    <submittedName>
        <fullName evidence="1">Uncharacterized protein</fullName>
    </submittedName>
</protein>
<accession>A0ABV6QXX4</accession>
<reference evidence="1 2" key="1">
    <citation type="submission" date="2024-09" db="EMBL/GenBank/DDBJ databases">
        <authorList>
            <person name="Sun Q."/>
            <person name="Mori K."/>
        </authorList>
    </citation>
    <scope>NUCLEOTIDE SEQUENCE [LARGE SCALE GENOMIC DNA]</scope>
    <source>
        <strain evidence="1 2">CGMCC 1.15906</strain>
    </source>
</reference>
<name>A0ABV6QXX4_9ACTN</name>
<proteinExistence type="predicted"/>
<comment type="caution">
    <text evidence="1">The sequence shown here is derived from an EMBL/GenBank/DDBJ whole genome shotgun (WGS) entry which is preliminary data.</text>
</comment>
<evidence type="ECO:0000313" key="1">
    <source>
        <dbReference type="EMBL" id="MFC0629028.1"/>
    </source>
</evidence>
<keyword evidence="2" id="KW-1185">Reference proteome</keyword>
<gene>
    <name evidence="1" type="ORF">ACFFGN_33500</name>
</gene>
<dbReference type="EMBL" id="JBHLTC010000041">
    <property type="protein sequence ID" value="MFC0629028.1"/>
    <property type="molecule type" value="Genomic_DNA"/>
</dbReference>
<dbReference type="Proteomes" id="UP001589890">
    <property type="component" value="Unassembled WGS sequence"/>
</dbReference>
<sequence length="84" mass="9210">MKVLAWLAFPVVATVLAMCWAAWRGRGRGPRRSSAAFGSVEDFRRFSEAMMAPGPQATPVKRRLFGRRAASRRAKDTSIVGQGS</sequence>